<dbReference type="GO" id="GO:0005524">
    <property type="term" value="F:ATP binding"/>
    <property type="evidence" value="ECO:0007669"/>
    <property type="project" value="InterPro"/>
</dbReference>
<dbReference type="AlphaFoldDB" id="A0A6B1G5K6"/>
<comment type="caution">
    <text evidence="3">The sequence shown here is derived from an EMBL/GenBank/DDBJ whole genome shotgun (WGS) entry which is preliminary data.</text>
</comment>
<protein>
    <recommendedName>
        <fullName evidence="2">ATP-dependent helicase C-terminal domain-containing protein</fullName>
    </recommendedName>
</protein>
<feature type="non-terminal residue" evidence="3">
    <location>
        <position position="1"/>
    </location>
</feature>
<organism evidence="3">
    <name type="scientific">Caldilineaceae bacterium SB0675_bin_29</name>
    <dbReference type="NCBI Taxonomy" id="2605266"/>
    <lineage>
        <taxon>Bacteria</taxon>
        <taxon>Bacillati</taxon>
        <taxon>Chloroflexota</taxon>
        <taxon>Caldilineae</taxon>
        <taxon>Caldilineales</taxon>
        <taxon>Caldilineaceae</taxon>
    </lineage>
</organism>
<evidence type="ECO:0000259" key="2">
    <source>
        <dbReference type="SMART" id="SM00491"/>
    </source>
</evidence>
<dbReference type="PANTHER" id="PTHR11472:SF34">
    <property type="entry name" value="REGULATOR OF TELOMERE ELONGATION HELICASE 1"/>
    <property type="match status" value="1"/>
</dbReference>
<proteinExistence type="inferred from homology"/>
<comment type="similarity">
    <text evidence="1">Belongs to the helicase family. DinG subfamily.</text>
</comment>
<dbReference type="GO" id="GO:0016818">
    <property type="term" value="F:hydrolase activity, acting on acid anhydrides, in phosphorus-containing anhydrides"/>
    <property type="evidence" value="ECO:0007669"/>
    <property type="project" value="InterPro"/>
</dbReference>
<dbReference type="Gene3D" id="3.40.50.300">
    <property type="entry name" value="P-loop containing nucleotide triphosphate hydrolases"/>
    <property type="match status" value="1"/>
</dbReference>
<feature type="domain" description="ATP-dependent helicase C-terminal" evidence="2">
    <location>
        <begin position="243"/>
        <end position="372"/>
    </location>
</feature>
<dbReference type="InterPro" id="IPR006555">
    <property type="entry name" value="ATP-dep_Helicase_C"/>
</dbReference>
<evidence type="ECO:0000256" key="1">
    <source>
        <dbReference type="ARBA" id="ARBA00038058"/>
    </source>
</evidence>
<dbReference type="InterPro" id="IPR045028">
    <property type="entry name" value="DinG/Rad3-like"/>
</dbReference>
<dbReference type="Pfam" id="PF13307">
    <property type="entry name" value="Helicase_C_2"/>
    <property type="match status" value="1"/>
</dbReference>
<dbReference type="GO" id="GO:0003678">
    <property type="term" value="F:DNA helicase activity"/>
    <property type="evidence" value="ECO:0007669"/>
    <property type="project" value="TreeGrafter"/>
</dbReference>
<name>A0A6B1G5K6_9CHLR</name>
<gene>
    <name evidence="3" type="ORF">F4148_18875</name>
</gene>
<dbReference type="PANTHER" id="PTHR11472">
    <property type="entry name" value="DNA REPAIR DEAD HELICASE RAD3/XP-D SUBFAMILY MEMBER"/>
    <property type="match status" value="1"/>
</dbReference>
<dbReference type="GO" id="GO:0003676">
    <property type="term" value="F:nucleic acid binding"/>
    <property type="evidence" value="ECO:0007669"/>
    <property type="project" value="InterPro"/>
</dbReference>
<sequence length="527" mass="59159">DQLLAGAIFKKYLEDSRLDDLVLQNGMAFAEVEQISDKGIYRIDSDLHELKKLAGDLSTLQDEMRQANPFRHQNEEDHPPLSAEESEEKANYELAVKGLGSLAGKLKAVAGSSRDDITVRYAERIRGSRRLRLRLHAAPIDPSRDLARHLFEGEDRTVIFTSATLATEGSFALFKGRCGVTGDPMELVADPVFDYSQQALLYQPALPAFNWRDKDPFYDAVAAEIERLLNVSRGRALCLFTSWTGLQQVHERLNDVAWPLRAQGQRPRNMLLDWFRNTPHSVLLARMAFWEGVDPPGDDMSLGVLDKLPFPTPSDPLHEARTNALEEIEEGSSFRKYMVPLMTLTLKQGFGRLIRRTADRGVVAILDERLSSRGYGSQARRDLPPAQFSRSFRTVYQFYRDALASQADFSLNVFAAESEETSDWQGRWQLTRLQDGMTDGKARTISEGDNTEAEIHAAAAGLHNLRQRVTKAERNTRSFGVELRCSAATAHRLSTGALPVNVKEKWLAECAAWKSLDLIGLPPEEET</sequence>
<dbReference type="InterPro" id="IPR027417">
    <property type="entry name" value="P-loop_NTPase"/>
</dbReference>
<reference evidence="3" key="1">
    <citation type="submission" date="2019-09" db="EMBL/GenBank/DDBJ databases">
        <title>Characterisation of the sponge microbiome using genome-centric metagenomics.</title>
        <authorList>
            <person name="Engelberts J.P."/>
            <person name="Robbins S.J."/>
            <person name="De Goeij J.M."/>
            <person name="Aranda M."/>
            <person name="Bell S.C."/>
            <person name="Webster N.S."/>
        </authorList>
    </citation>
    <scope>NUCLEOTIDE SEQUENCE</scope>
    <source>
        <strain evidence="3">SB0675_bin_29</strain>
    </source>
</reference>
<dbReference type="GO" id="GO:0006139">
    <property type="term" value="P:nucleobase-containing compound metabolic process"/>
    <property type="evidence" value="ECO:0007669"/>
    <property type="project" value="InterPro"/>
</dbReference>
<accession>A0A6B1G5K6</accession>
<dbReference type="SMART" id="SM00491">
    <property type="entry name" value="HELICc2"/>
    <property type="match status" value="1"/>
</dbReference>
<dbReference type="EMBL" id="VYDA01000667">
    <property type="protein sequence ID" value="MYH63717.1"/>
    <property type="molecule type" value="Genomic_DNA"/>
</dbReference>
<evidence type="ECO:0000313" key="3">
    <source>
        <dbReference type="EMBL" id="MYH63717.1"/>
    </source>
</evidence>